<feature type="domain" description="Lipid/polyisoprenoid-binding YceI-like" evidence="1">
    <location>
        <begin position="46"/>
        <end position="221"/>
    </location>
</feature>
<reference evidence="2 3" key="1">
    <citation type="submission" date="2023-09" db="EMBL/GenBank/DDBJ databases">
        <authorList>
            <person name="Rey-Velasco X."/>
        </authorList>
    </citation>
    <scope>NUCLEOTIDE SEQUENCE [LARGE SCALE GENOMIC DNA]</scope>
    <source>
        <strain evidence="2 3">F260</strain>
    </source>
</reference>
<dbReference type="PROSITE" id="PS51257">
    <property type="entry name" value="PROKAR_LIPOPROTEIN"/>
    <property type="match status" value="1"/>
</dbReference>
<keyword evidence="3" id="KW-1185">Reference proteome</keyword>
<dbReference type="SUPFAM" id="SSF101874">
    <property type="entry name" value="YceI-like"/>
    <property type="match status" value="1"/>
</dbReference>
<dbReference type="InterPro" id="IPR036761">
    <property type="entry name" value="TTHA0802/YceI-like_sf"/>
</dbReference>
<dbReference type="RefSeq" id="WP_311494966.1">
    <property type="nucleotide sequence ID" value="NZ_JAVRHO010000010.1"/>
</dbReference>
<dbReference type="InterPro" id="IPR007372">
    <property type="entry name" value="Lipid/polyisoprenoid-bd_YceI"/>
</dbReference>
<accession>A0ABU3CKG4</accession>
<evidence type="ECO:0000259" key="1">
    <source>
        <dbReference type="SMART" id="SM00867"/>
    </source>
</evidence>
<protein>
    <submittedName>
        <fullName evidence="2">YceI family protein</fullName>
    </submittedName>
</protein>
<evidence type="ECO:0000313" key="3">
    <source>
        <dbReference type="Proteomes" id="UP001245285"/>
    </source>
</evidence>
<dbReference type="EMBL" id="JAVRHO010000010">
    <property type="protein sequence ID" value="MDT0646801.1"/>
    <property type="molecule type" value="Genomic_DNA"/>
</dbReference>
<dbReference type="SMART" id="SM00867">
    <property type="entry name" value="YceI"/>
    <property type="match status" value="1"/>
</dbReference>
<name>A0ABU3CKG4_9FLAO</name>
<dbReference type="Proteomes" id="UP001245285">
    <property type="component" value="Unassembled WGS sequence"/>
</dbReference>
<dbReference type="PANTHER" id="PTHR34406:SF1">
    <property type="entry name" value="PROTEIN YCEI"/>
    <property type="match status" value="1"/>
</dbReference>
<comment type="caution">
    <text evidence="2">The sequence shown here is derived from an EMBL/GenBank/DDBJ whole genome shotgun (WGS) entry which is preliminary data.</text>
</comment>
<gene>
    <name evidence="2" type="ORF">RM545_08870</name>
</gene>
<dbReference type="Pfam" id="PF04264">
    <property type="entry name" value="YceI"/>
    <property type="match status" value="1"/>
</dbReference>
<proteinExistence type="predicted"/>
<dbReference type="PANTHER" id="PTHR34406">
    <property type="entry name" value="PROTEIN YCEI"/>
    <property type="match status" value="1"/>
</dbReference>
<organism evidence="2 3">
    <name type="scientific">Autumnicola lenta</name>
    <dbReference type="NCBI Taxonomy" id="3075593"/>
    <lineage>
        <taxon>Bacteria</taxon>
        <taxon>Pseudomonadati</taxon>
        <taxon>Bacteroidota</taxon>
        <taxon>Flavobacteriia</taxon>
        <taxon>Flavobacteriales</taxon>
        <taxon>Flavobacteriaceae</taxon>
        <taxon>Autumnicola</taxon>
    </lineage>
</organism>
<evidence type="ECO:0000313" key="2">
    <source>
        <dbReference type="EMBL" id="MDT0646801.1"/>
    </source>
</evidence>
<dbReference type="Gene3D" id="2.40.128.110">
    <property type="entry name" value="Lipid/polyisoprenoid-binding, YceI-like"/>
    <property type="match status" value="1"/>
</dbReference>
<sequence>MKTNFLNTFLVAFLAVSIVGCKNEKNNEVEVTEAKDAAVAQGEVVEYKVDTAATVIEWSGSKPTGTHTGTIKVSDGTFSANDSIVESGSFTIDMVTIDVTDLEGEDKENLEAHLKGTVEGKEGDFFNILKYPEATFEVTGISEKDGQKMMEGNLTIKEETKNISFPVNINRSGDEIEISSETFTIDRTDWNVNYGSKSVFDNLGDNFVSDDIELKIDLKATKA</sequence>